<name>A0A6M3LUS1_9ZZZZ</name>
<proteinExistence type="predicted"/>
<evidence type="ECO:0000313" key="2">
    <source>
        <dbReference type="EMBL" id="QJA96348.1"/>
    </source>
</evidence>
<dbReference type="EMBL" id="MT141738">
    <property type="protein sequence ID" value="QJA69815.1"/>
    <property type="molecule type" value="Genomic_DNA"/>
</dbReference>
<accession>A0A6M3LUS1</accession>
<dbReference type="EMBL" id="MT143391">
    <property type="protein sequence ID" value="QJA96348.1"/>
    <property type="molecule type" value="Genomic_DNA"/>
</dbReference>
<dbReference type="AlphaFoldDB" id="A0A6M3LUS1"/>
<reference evidence="2" key="1">
    <citation type="submission" date="2020-03" db="EMBL/GenBank/DDBJ databases">
        <title>The deep terrestrial virosphere.</title>
        <authorList>
            <person name="Holmfeldt K."/>
            <person name="Nilsson E."/>
            <person name="Simone D."/>
            <person name="Lopez-Fernandez M."/>
            <person name="Wu X."/>
            <person name="de Brujin I."/>
            <person name="Lundin D."/>
            <person name="Andersson A."/>
            <person name="Bertilsson S."/>
            <person name="Dopson M."/>
        </authorList>
    </citation>
    <scope>NUCLEOTIDE SEQUENCE</scope>
    <source>
        <strain evidence="1">MM415A04263</strain>
        <strain evidence="2">MM415B09388</strain>
    </source>
</reference>
<organism evidence="2">
    <name type="scientific">viral metagenome</name>
    <dbReference type="NCBI Taxonomy" id="1070528"/>
    <lineage>
        <taxon>unclassified sequences</taxon>
        <taxon>metagenomes</taxon>
        <taxon>organismal metagenomes</taxon>
    </lineage>
</organism>
<protein>
    <submittedName>
        <fullName evidence="2">Uncharacterized protein</fullName>
    </submittedName>
</protein>
<evidence type="ECO:0000313" key="1">
    <source>
        <dbReference type="EMBL" id="QJA69815.1"/>
    </source>
</evidence>
<gene>
    <name evidence="1" type="ORF">MM415A04263_0010</name>
    <name evidence="2" type="ORF">MM415B09388_0010</name>
</gene>
<sequence>MTTTKPARVCANCARVRVAGKNYVCAVTDRATQPGDTCECYKRAPEDFTVPQSVGAVLCREDDVVTYHCEPWEEA</sequence>